<name>A0A2P5VX90_GOSBA</name>
<reference evidence="1 2" key="1">
    <citation type="submission" date="2015-01" db="EMBL/GenBank/DDBJ databases">
        <title>Genome of allotetraploid Gossypium barbadense reveals genomic plasticity and fiber elongation in cotton evolution.</title>
        <authorList>
            <person name="Chen X."/>
            <person name="Liu X."/>
            <person name="Zhao B."/>
            <person name="Zheng H."/>
            <person name="Hu Y."/>
            <person name="Lu G."/>
            <person name="Yang C."/>
            <person name="Chen J."/>
            <person name="Shan C."/>
            <person name="Zhang L."/>
            <person name="Zhou Y."/>
            <person name="Wang L."/>
            <person name="Guo W."/>
            <person name="Bai Y."/>
            <person name="Ruan J."/>
            <person name="Shangguan X."/>
            <person name="Mao Y."/>
            <person name="Jiang J."/>
            <person name="Zhu Y."/>
            <person name="Lei J."/>
            <person name="Kang H."/>
            <person name="Chen S."/>
            <person name="He X."/>
            <person name="Wang R."/>
            <person name="Wang Y."/>
            <person name="Chen J."/>
            <person name="Wang L."/>
            <person name="Yu S."/>
            <person name="Wang B."/>
            <person name="Wei J."/>
            <person name="Song S."/>
            <person name="Lu X."/>
            <person name="Gao Z."/>
            <person name="Gu W."/>
            <person name="Deng X."/>
            <person name="Ma D."/>
            <person name="Wang S."/>
            <person name="Liang W."/>
            <person name="Fang L."/>
            <person name="Cai C."/>
            <person name="Zhu X."/>
            <person name="Zhou B."/>
            <person name="Zhang Y."/>
            <person name="Chen Z."/>
            <person name="Xu S."/>
            <person name="Zhu R."/>
            <person name="Wang S."/>
            <person name="Zhang T."/>
            <person name="Zhao G."/>
        </authorList>
    </citation>
    <scope>NUCLEOTIDE SEQUENCE [LARGE SCALE GENOMIC DNA]</scope>
    <source>
        <strain evidence="2">cv. Xinhai21</strain>
        <tissue evidence="1">Leaf</tissue>
    </source>
</reference>
<sequence>MELMNSGFAVIYVRNGSMESVSRLHQQGQSILSSTNAHLAATREHGLDDDRSAALALNSVILEFANCLKAHVLNSRKRMNEIMDETPFSPPQRPVKGRLLVQVVFL</sequence>
<dbReference type="OrthoDB" id="10589045at2759"/>
<dbReference type="EMBL" id="KZ670349">
    <property type="protein sequence ID" value="PPR83466.1"/>
    <property type="molecule type" value="Genomic_DNA"/>
</dbReference>
<dbReference type="Proteomes" id="UP000239757">
    <property type="component" value="Unassembled WGS sequence"/>
</dbReference>
<gene>
    <name evidence="1" type="ORF">GOBAR_AA37252</name>
</gene>
<proteinExistence type="predicted"/>
<organism evidence="1 2">
    <name type="scientific">Gossypium barbadense</name>
    <name type="common">Sea Island cotton</name>
    <name type="synonym">Hibiscus barbadensis</name>
    <dbReference type="NCBI Taxonomy" id="3634"/>
    <lineage>
        <taxon>Eukaryota</taxon>
        <taxon>Viridiplantae</taxon>
        <taxon>Streptophyta</taxon>
        <taxon>Embryophyta</taxon>
        <taxon>Tracheophyta</taxon>
        <taxon>Spermatophyta</taxon>
        <taxon>Magnoliopsida</taxon>
        <taxon>eudicotyledons</taxon>
        <taxon>Gunneridae</taxon>
        <taxon>Pentapetalae</taxon>
        <taxon>rosids</taxon>
        <taxon>malvids</taxon>
        <taxon>Malvales</taxon>
        <taxon>Malvaceae</taxon>
        <taxon>Malvoideae</taxon>
        <taxon>Gossypium</taxon>
    </lineage>
</organism>
<accession>A0A2P5VX90</accession>
<dbReference type="AlphaFoldDB" id="A0A2P5VX90"/>
<evidence type="ECO:0000313" key="2">
    <source>
        <dbReference type="Proteomes" id="UP000239757"/>
    </source>
</evidence>
<evidence type="ECO:0000313" key="1">
    <source>
        <dbReference type="EMBL" id="PPR83466.1"/>
    </source>
</evidence>
<protein>
    <submittedName>
        <fullName evidence="1">Uncharacterized protein</fullName>
    </submittedName>
</protein>